<accession>A0A805YX24</accession>
<organism evidence="2 3">
    <name type="scientific">Lactobacillus gasseri (strain ATCC 33323 / DSM 20243 / BCRC 14619 / CIP 102991 / JCM 1131 / KCTC 3163 / NCIMB 11718 / NCTC 13722 / AM63)</name>
    <dbReference type="NCBI Taxonomy" id="324831"/>
    <lineage>
        <taxon>Bacteria</taxon>
        <taxon>Bacillati</taxon>
        <taxon>Bacillota</taxon>
        <taxon>Bacilli</taxon>
        <taxon>Lactobacillales</taxon>
        <taxon>Lactobacillaceae</taxon>
        <taxon>Lactobacillus</taxon>
    </lineage>
</organism>
<dbReference type="Proteomes" id="UP000000664">
    <property type="component" value="Chromosome"/>
</dbReference>
<feature type="region of interest" description="Disordered" evidence="1">
    <location>
        <begin position="50"/>
        <end position="157"/>
    </location>
</feature>
<feature type="compositionally biased region" description="Low complexity" evidence="1">
    <location>
        <begin position="103"/>
        <end position="144"/>
    </location>
</feature>
<dbReference type="EMBL" id="CP000413">
    <property type="protein sequence ID" value="ABJ59593.1"/>
    <property type="molecule type" value="Genomic_DNA"/>
</dbReference>
<evidence type="ECO:0000256" key="1">
    <source>
        <dbReference type="SAM" id="MobiDB-lite"/>
    </source>
</evidence>
<name>A0A805YX24_LACGA</name>
<protein>
    <submittedName>
        <fullName evidence="2">Uncharacterized conserved secreted or membrane protein</fullName>
    </submittedName>
</protein>
<gene>
    <name evidence="2" type="ordered locus">LGAS_0182</name>
</gene>
<reference evidence="2 3" key="1">
    <citation type="journal article" date="2006" name="Proc. Natl. Acad. Sci. U.S.A.">
        <title>Comparative genomics of the lactic acid bacteria.</title>
        <authorList>
            <person name="Makarova K."/>
            <person name="Slesarev A."/>
            <person name="Wolf Y."/>
            <person name="Sorokin A."/>
            <person name="Mirkin B."/>
            <person name="Koonin E."/>
            <person name="Pavlov A."/>
            <person name="Pavlova N."/>
            <person name="Karamychev V."/>
            <person name="Polouchine N."/>
            <person name="Shakhova V."/>
            <person name="Grigoriev I."/>
            <person name="Lou Y."/>
            <person name="Rohksar D."/>
            <person name="Lucas S."/>
            <person name="Huang K."/>
            <person name="Goodstein D.M."/>
            <person name="Hawkins T."/>
            <person name="Plengvidhya V."/>
            <person name="Welker D."/>
            <person name="Hughes J."/>
            <person name="Goh Y."/>
            <person name="Benson A."/>
            <person name="Baldwin K."/>
            <person name="Lee J.H."/>
            <person name="Diaz-Muniz I."/>
            <person name="Dosti B."/>
            <person name="Smeianov V."/>
            <person name="Wechter W."/>
            <person name="Barabote R."/>
            <person name="Lorca G."/>
            <person name="Altermann E."/>
            <person name="Barrangou R."/>
            <person name="Ganesan B."/>
            <person name="Xie Y."/>
            <person name="Rawsthorne H."/>
            <person name="Tamir D."/>
            <person name="Parker C."/>
            <person name="Breidt F."/>
            <person name="Broadbent J."/>
            <person name="Hutkins R."/>
            <person name="O'Sullivan D."/>
            <person name="Steele J."/>
            <person name="Unlu G."/>
            <person name="Saier M."/>
            <person name="Klaenhammer T."/>
            <person name="Richardson P."/>
            <person name="Kozyavkin S."/>
            <person name="Weimer B."/>
            <person name="Mills D."/>
        </authorList>
    </citation>
    <scope>NUCLEOTIDE SEQUENCE [LARGE SCALE GENOMIC DNA]</scope>
    <source>
        <strain evidence="3">ATCC 33323 / DSM 20243 / BCRC 14619 / CIP 102991 / JCM 1131 / KCTC 3163 / NCIMB 11718 / NCTC 13722 / AM63</strain>
    </source>
</reference>
<feature type="compositionally biased region" description="Basic residues" evidence="1">
    <location>
        <begin position="63"/>
        <end position="78"/>
    </location>
</feature>
<evidence type="ECO:0000313" key="2">
    <source>
        <dbReference type="EMBL" id="ABJ59593.1"/>
    </source>
</evidence>
<proteinExistence type="predicted"/>
<dbReference type="AlphaFoldDB" id="A0A805YX24"/>
<evidence type="ECO:0000313" key="3">
    <source>
        <dbReference type="Proteomes" id="UP000000664"/>
    </source>
</evidence>
<sequence>MKVAFISMTRDNMKYNIDNNIGGKTMKKNIFVSGITLMTMLLAVGCSNSANQSSTNNEAKSSKTSHKKSHKAKKHTTKKDKTDVDTDDSETTNSDKKNDKSSESSSNTNGKKTNKNESTNSNNSSDSTGSNNSNNASNSAASNNQTNGKSQNASSANNASDAMFNKMVSDTIKEHGYSSSYGPDNFTLIDGGNGQYSLAEKSTGTIVGHYSVKNGELYKQDILTGNDVKVK</sequence>
<feature type="compositionally biased region" description="Basic and acidic residues" evidence="1">
    <location>
        <begin position="93"/>
        <end position="102"/>
    </location>
</feature>
<feature type="compositionally biased region" description="Polar residues" evidence="1">
    <location>
        <begin position="50"/>
        <end position="59"/>
    </location>
</feature>
<dbReference type="KEGG" id="lga:LGAS_0182"/>